<dbReference type="RefSeq" id="XP_056509357.1">
    <property type="nucleotide sequence ID" value="XM_056656557.1"/>
</dbReference>
<proteinExistence type="predicted"/>
<dbReference type="GO" id="GO:0000981">
    <property type="term" value="F:DNA-binding transcription factor activity, RNA polymerase II-specific"/>
    <property type="evidence" value="ECO:0007669"/>
    <property type="project" value="InterPro"/>
</dbReference>
<dbReference type="Proteomes" id="UP001141434">
    <property type="component" value="Unassembled WGS sequence"/>
</dbReference>
<feature type="compositionally biased region" description="Polar residues" evidence="8">
    <location>
        <begin position="163"/>
        <end position="181"/>
    </location>
</feature>
<dbReference type="InterPro" id="IPR051615">
    <property type="entry name" value="Transcr_Regulatory_Elem"/>
</dbReference>
<dbReference type="SUPFAM" id="SSF57701">
    <property type="entry name" value="Zn2/Cys6 DNA-binding domain"/>
    <property type="match status" value="1"/>
</dbReference>
<dbReference type="OrthoDB" id="2154091at2759"/>
<dbReference type="PANTHER" id="PTHR31313:SF77">
    <property type="entry name" value="ZN(II)2CYS6 TRANSCRIPTION FACTOR (EUROFUNG)"/>
    <property type="match status" value="1"/>
</dbReference>
<evidence type="ECO:0000256" key="4">
    <source>
        <dbReference type="ARBA" id="ARBA00023015"/>
    </source>
</evidence>
<dbReference type="SMART" id="SM00066">
    <property type="entry name" value="GAL4"/>
    <property type="match status" value="1"/>
</dbReference>
<dbReference type="Pfam" id="PF04082">
    <property type="entry name" value="Fungal_trans"/>
    <property type="match status" value="1"/>
</dbReference>
<comment type="subcellular location">
    <subcellularLocation>
        <location evidence="1">Nucleus</location>
    </subcellularLocation>
</comment>
<evidence type="ECO:0000259" key="9">
    <source>
        <dbReference type="PROSITE" id="PS50048"/>
    </source>
</evidence>
<dbReference type="InterPro" id="IPR001138">
    <property type="entry name" value="Zn2Cys6_DnaBD"/>
</dbReference>
<evidence type="ECO:0000256" key="1">
    <source>
        <dbReference type="ARBA" id="ARBA00004123"/>
    </source>
</evidence>
<keyword evidence="7" id="KW-0539">Nucleus</keyword>
<evidence type="ECO:0000313" key="10">
    <source>
        <dbReference type="EMBL" id="KAJ5091159.1"/>
    </source>
</evidence>
<feature type="region of interest" description="Disordered" evidence="8">
    <location>
        <begin position="122"/>
        <end position="192"/>
    </location>
</feature>
<protein>
    <recommendedName>
        <fullName evidence="9">Zn(2)-C6 fungal-type domain-containing protein</fullName>
    </recommendedName>
</protein>
<evidence type="ECO:0000256" key="3">
    <source>
        <dbReference type="ARBA" id="ARBA00022833"/>
    </source>
</evidence>
<evidence type="ECO:0000256" key="7">
    <source>
        <dbReference type="ARBA" id="ARBA00023242"/>
    </source>
</evidence>
<keyword evidence="2" id="KW-0479">Metal-binding</keyword>
<dbReference type="PROSITE" id="PS50048">
    <property type="entry name" value="ZN2_CY6_FUNGAL_2"/>
    <property type="match status" value="1"/>
</dbReference>
<name>A0A9W9F028_9EURO</name>
<dbReference type="GO" id="GO:0003677">
    <property type="term" value="F:DNA binding"/>
    <property type="evidence" value="ECO:0007669"/>
    <property type="project" value="UniProtKB-KW"/>
</dbReference>
<organism evidence="10 11">
    <name type="scientific">Penicillium alfredii</name>
    <dbReference type="NCBI Taxonomy" id="1506179"/>
    <lineage>
        <taxon>Eukaryota</taxon>
        <taxon>Fungi</taxon>
        <taxon>Dikarya</taxon>
        <taxon>Ascomycota</taxon>
        <taxon>Pezizomycotina</taxon>
        <taxon>Eurotiomycetes</taxon>
        <taxon>Eurotiomycetidae</taxon>
        <taxon>Eurotiales</taxon>
        <taxon>Aspergillaceae</taxon>
        <taxon>Penicillium</taxon>
    </lineage>
</organism>
<keyword evidence="3" id="KW-0862">Zinc</keyword>
<dbReference type="Gene3D" id="4.10.240.10">
    <property type="entry name" value="Zn(2)-C6 fungal-type DNA-binding domain"/>
    <property type="match status" value="1"/>
</dbReference>
<dbReference type="GO" id="GO:0005634">
    <property type="term" value="C:nucleus"/>
    <property type="evidence" value="ECO:0007669"/>
    <property type="project" value="UniProtKB-SubCell"/>
</dbReference>
<keyword evidence="5" id="KW-0238">DNA-binding</keyword>
<dbReference type="GeneID" id="81395726"/>
<dbReference type="InterPro" id="IPR036864">
    <property type="entry name" value="Zn2-C6_fun-type_DNA-bd_sf"/>
</dbReference>
<evidence type="ECO:0000256" key="5">
    <source>
        <dbReference type="ARBA" id="ARBA00023125"/>
    </source>
</evidence>
<dbReference type="AlphaFoldDB" id="A0A9W9F028"/>
<reference evidence="10" key="2">
    <citation type="journal article" date="2023" name="IMA Fungus">
        <title>Comparative genomic study of the Penicillium genus elucidates a diverse pangenome and 15 lateral gene transfer events.</title>
        <authorList>
            <person name="Petersen C."/>
            <person name="Sorensen T."/>
            <person name="Nielsen M.R."/>
            <person name="Sondergaard T.E."/>
            <person name="Sorensen J.L."/>
            <person name="Fitzpatrick D.A."/>
            <person name="Frisvad J.C."/>
            <person name="Nielsen K.L."/>
        </authorList>
    </citation>
    <scope>NUCLEOTIDE SEQUENCE</scope>
    <source>
        <strain evidence="10">IBT 34128</strain>
    </source>
</reference>
<dbReference type="Pfam" id="PF00172">
    <property type="entry name" value="Zn_clus"/>
    <property type="match status" value="1"/>
</dbReference>
<dbReference type="SMART" id="SM00906">
    <property type="entry name" value="Fungal_trans"/>
    <property type="match status" value="1"/>
</dbReference>
<dbReference type="InterPro" id="IPR007219">
    <property type="entry name" value="XnlR_reg_dom"/>
</dbReference>
<dbReference type="GO" id="GO:0008270">
    <property type="term" value="F:zinc ion binding"/>
    <property type="evidence" value="ECO:0007669"/>
    <property type="project" value="InterPro"/>
</dbReference>
<sequence>MPPAKSSAKRKNASMACVSCRESKVKCDGAQPTCSSCINKNRKCRYQSVDRRKLPLRVAIELLSSRVDQLCHFICENGLEPPPMPQEKDSTLTKVLKDLELAEINAPSINAGRCEGENFADANKSRGSCQPISPPIAVSTPKRTAKNGPKPSPTHLPKARSGDASQRQTISPLSTPVNNDASALPFTKDNQHGTGDRSNYIFNILDLDLGLGTCIAPTSPDMQFLLDSDSPHGTIPTTLEEMPTSMDSVANDDEVTLVEESGASAEIEDLVDELSDRVGTLRIGPGGKTHFYGPTSTFNLADVPLSDDLQPHFTPDKYALQDSNSCEADIEVPMGLEEHLINLYFSWQDPSFHVVDREMYEEAKAKRHKMEDTPFFSGALRNAMCALGSAFETRFHPTFVTYPKTLVDFFGDRAKSLLESELDYPCVATVQAMVILSSHEIGNGKDARGWLYSGMAIRLAFDLALHLDMSEYVSKGFISAADADLRRTIFWAAYVVDHQLGFYLGRPFRTNMEDVTVGKPSDQVNEQEPRRWVPYILPAVNSSELPDCTETVSQHLVSLCDLMAPCGYFLYGTPNISKAVLQELNEKVVLELRRWKAKLPPMLQINLHDMTSPYLPHVLLLHMQYYQNMIYAHRPWMSKSHIQPQPPKGPGYLHAREMCIQSAIAISKILVLYETQYTLRYINAKAVSITSSAVLLLLFAAVSQYPSHSPGEIAAHLSTCFRALDEFALSWHSARRGKDLLVSLQRRWEVRTYPSKLSRRRTEPTYIPRKRSRASNELPLPASLGQDVFAPARLNAQTDFQIDSDLDWMLMADGQFFAGSYEGELSDLIPDSTVLDSDPGGV</sequence>
<keyword evidence="4" id="KW-0805">Transcription regulation</keyword>
<dbReference type="CDD" id="cd12148">
    <property type="entry name" value="fungal_TF_MHR"/>
    <property type="match status" value="1"/>
</dbReference>
<evidence type="ECO:0000313" key="11">
    <source>
        <dbReference type="Proteomes" id="UP001141434"/>
    </source>
</evidence>
<evidence type="ECO:0000256" key="8">
    <source>
        <dbReference type="SAM" id="MobiDB-lite"/>
    </source>
</evidence>
<dbReference type="EMBL" id="JAPMSZ010000009">
    <property type="protein sequence ID" value="KAJ5091159.1"/>
    <property type="molecule type" value="Genomic_DNA"/>
</dbReference>
<reference evidence="10" key="1">
    <citation type="submission" date="2022-11" db="EMBL/GenBank/DDBJ databases">
        <authorList>
            <person name="Petersen C."/>
        </authorList>
    </citation>
    <scope>NUCLEOTIDE SEQUENCE</scope>
    <source>
        <strain evidence="10">IBT 34128</strain>
    </source>
</reference>
<dbReference type="CDD" id="cd00067">
    <property type="entry name" value="GAL4"/>
    <property type="match status" value="1"/>
</dbReference>
<evidence type="ECO:0000256" key="2">
    <source>
        <dbReference type="ARBA" id="ARBA00022723"/>
    </source>
</evidence>
<keyword evidence="11" id="KW-1185">Reference proteome</keyword>
<dbReference type="PROSITE" id="PS00463">
    <property type="entry name" value="ZN2_CY6_FUNGAL_1"/>
    <property type="match status" value="1"/>
</dbReference>
<dbReference type="GO" id="GO:0006351">
    <property type="term" value="P:DNA-templated transcription"/>
    <property type="evidence" value="ECO:0007669"/>
    <property type="project" value="InterPro"/>
</dbReference>
<feature type="domain" description="Zn(2)-C6 fungal-type" evidence="9">
    <location>
        <begin position="16"/>
        <end position="46"/>
    </location>
</feature>
<keyword evidence="6" id="KW-0804">Transcription</keyword>
<gene>
    <name evidence="10" type="ORF">NUU61_006029</name>
</gene>
<evidence type="ECO:0000256" key="6">
    <source>
        <dbReference type="ARBA" id="ARBA00023163"/>
    </source>
</evidence>
<accession>A0A9W9F028</accession>
<dbReference type="PANTHER" id="PTHR31313">
    <property type="entry name" value="TY1 ENHANCER ACTIVATOR"/>
    <property type="match status" value="1"/>
</dbReference>
<comment type="caution">
    <text evidence="10">The sequence shown here is derived from an EMBL/GenBank/DDBJ whole genome shotgun (WGS) entry which is preliminary data.</text>
</comment>